<dbReference type="InterPro" id="IPR015424">
    <property type="entry name" value="PyrdxlP-dep_Trfase"/>
</dbReference>
<dbReference type="Pfam" id="PF00155">
    <property type="entry name" value="Aminotran_1_2"/>
    <property type="match status" value="1"/>
</dbReference>
<dbReference type="GO" id="GO:0016740">
    <property type="term" value="F:transferase activity"/>
    <property type="evidence" value="ECO:0007669"/>
    <property type="project" value="UniProtKB-KW"/>
</dbReference>
<dbReference type="InterPro" id="IPR004839">
    <property type="entry name" value="Aminotransferase_I/II_large"/>
</dbReference>
<accession>A0A381XJW1</accession>
<dbReference type="Gene3D" id="3.90.1150.10">
    <property type="entry name" value="Aspartate Aminotransferase, domain 1"/>
    <property type="match status" value="1"/>
</dbReference>
<reference evidence="4" key="1">
    <citation type="submission" date="2018-05" db="EMBL/GenBank/DDBJ databases">
        <authorList>
            <person name="Lanie J.A."/>
            <person name="Ng W.-L."/>
            <person name="Kazmierczak K.M."/>
            <person name="Andrzejewski T.M."/>
            <person name="Davidsen T.M."/>
            <person name="Wayne K.J."/>
            <person name="Tettelin H."/>
            <person name="Glass J.I."/>
            <person name="Rusch D."/>
            <person name="Podicherti R."/>
            <person name="Tsui H.-C.T."/>
            <person name="Winkler M.E."/>
        </authorList>
    </citation>
    <scope>NUCLEOTIDE SEQUENCE</scope>
</reference>
<sequence>MPSDRLKQVFEKEVLELHATGTAKGEENIVTEVRHAEGNRGPRFLLEGEGDKEFIRLNSNSYLGLGLHPGVIAAEESASSKFGAGPGAVRFISGSYSVHTNLEQELADFHNRQAAMIFSSAYATIISTIAATVTKDTVVISDELNHNCIINGTRMSSACGKVIYPHLKMDALATSLKNWSGKARRALIVTDGVFSMRGDHAPLDKIMEIAREYDHMYEENAVVLVDDSHGVAAMGETGRGVEEFTRSTPVDILVGTLGKAFGVNGGYVTSSNAIIDFLREKSPMYIYSNPITTGEAAAARKA</sequence>
<dbReference type="AlphaFoldDB" id="A0A381XJW1"/>
<keyword evidence="2" id="KW-0808">Transferase</keyword>
<evidence type="ECO:0000259" key="3">
    <source>
        <dbReference type="Pfam" id="PF00155"/>
    </source>
</evidence>
<protein>
    <recommendedName>
        <fullName evidence="3">Aminotransferase class I/classII large domain-containing protein</fullName>
    </recommendedName>
</protein>
<feature type="non-terminal residue" evidence="4">
    <location>
        <position position="302"/>
    </location>
</feature>
<comment type="cofactor">
    <cofactor evidence="1">
        <name>pyridoxal 5'-phosphate</name>
        <dbReference type="ChEBI" id="CHEBI:597326"/>
    </cofactor>
</comment>
<evidence type="ECO:0000256" key="2">
    <source>
        <dbReference type="ARBA" id="ARBA00022679"/>
    </source>
</evidence>
<dbReference type="PANTHER" id="PTHR13693">
    <property type="entry name" value="CLASS II AMINOTRANSFERASE/8-AMINO-7-OXONONANOATE SYNTHASE"/>
    <property type="match status" value="1"/>
</dbReference>
<dbReference type="EMBL" id="UINC01015453">
    <property type="protein sequence ID" value="SVA65055.1"/>
    <property type="molecule type" value="Genomic_DNA"/>
</dbReference>
<dbReference type="Gene3D" id="3.40.640.10">
    <property type="entry name" value="Type I PLP-dependent aspartate aminotransferase-like (Major domain)"/>
    <property type="match status" value="1"/>
</dbReference>
<dbReference type="InterPro" id="IPR015421">
    <property type="entry name" value="PyrdxlP-dep_Trfase_major"/>
</dbReference>
<dbReference type="SUPFAM" id="SSF53383">
    <property type="entry name" value="PLP-dependent transferases"/>
    <property type="match status" value="1"/>
</dbReference>
<feature type="domain" description="Aminotransferase class I/classII large" evidence="3">
    <location>
        <begin position="53"/>
        <end position="299"/>
    </location>
</feature>
<gene>
    <name evidence="4" type="ORF">METZ01_LOCUS117909</name>
</gene>
<evidence type="ECO:0000256" key="1">
    <source>
        <dbReference type="ARBA" id="ARBA00001933"/>
    </source>
</evidence>
<organism evidence="4">
    <name type="scientific">marine metagenome</name>
    <dbReference type="NCBI Taxonomy" id="408172"/>
    <lineage>
        <taxon>unclassified sequences</taxon>
        <taxon>metagenomes</taxon>
        <taxon>ecological metagenomes</taxon>
    </lineage>
</organism>
<name>A0A381XJW1_9ZZZZ</name>
<dbReference type="GO" id="GO:0030170">
    <property type="term" value="F:pyridoxal phosphate binding"/>
    <property type="evidence" value="ECO:0007669"/>
    <property type="project" value="InterPro"/>
</dbReference>
<proteinExistence type="predicted"/>
<evidence type="ECO:0000313" key="4">
    <source>
        <dbReference type="EMBL" id="SVA65055.1"/>
    </source>
</evidence>
<dbReference type="InterPro" id="IPR050087">
    <property type="entry name" value="AON_synthase_class-II"/>
</dbReference>
<dbReference type="InterPro" id="IPR015422">
    <property type="entry name" value="PyrdxlP-dep_Trfase_small"/>
</dbReference>